<reference evidence="2" key="1">
    <citation type="submission" date="2024-07" db="EMBL/GenBank/DDBJ databases">
        <authorList>
            <person name="Kim Y.J."/>
            <person name="Jeong J.Y."/>
        </authorList>
    </citation>
    <scope>NUCLEOTIDE SEQUENCE</scope>
    <source>
        <strain evidence="2">GIHE-MW2</strain>
    </source>
</reference>
<gene>
    <name evidence="2" type="ORF">ABWT76_000158</name>
</gene>
<evidence type="ECO:0000256" key="1">
    <source>
        <dbReference type="SAM" id="Phobius"/>
    </source>
</evidence>
<organism evidence="2">
    <name type="scientific">Planktothricoides raciborskii GIHE-MW2</name>
    <dbReference type="NCBI Taxonomy" id="2792601"/>
    <lineage>
        <taxon>Bacteria</taxon>
        <taxon>Bacillati</taxon>
        <taxon>Cyanobacteriota</taxon>
        <taxon>Cyanophyceae</taxon>
        <taxon>Oscillatoriophycideae</taxon>
        <taxon>Oscillatoriales</taxon>
        <taxon>Oscillatoriaceae</taxon>
        <taxon>Planktothricoides</taxon>
    </lineage>
</organism>
<evidence type="ECO:0000313" key="2">
    <source>
        <dbReference type="EMBL" id="XCM37402.1"/>
    </source>
</evidence>
<dbReference type="InterPro" id="IPR006626">
    <property type="entry name" value="PbH1"/>
</dbReference>
<protein>
    <submittedName>
        <fullName evidence="2">Right-handed parallel beta-helix repeat-containing protein</fullName>
    </submittedName>
</protein>
<accession>A0AAU8JF60</accession>
<sequence>MKTYFVSPDGNNNNPGSIAQPFQTIQKCADVAKPGDTCFIRKGIYRELVQPKNSGLPNAPIIFQAYNGEKVVISAARKLEGQWQEHENGIYKIKLDASWDLGVGQNQLFFDDLMMIEARWPNINRAVDLTRDRHIISSGGNFLGEAIASTKKDHYEASAYYKSSELKQFASGFWNDAYISFIPGHEWWGNVGTITQSTPGRVEFEFDFPMSWLNYHQPSGDDPFYIWGNYQALDAEQEWFFDTKGTQGEPYTLYFKPPGGTIENHTIELKNKAEIFQLGDRSHIHIKNIDFFGGSITMNANSYYNILEVITSQYAGHGHGFGRVYPAIKIEGNNHKLINSQVGKTAAEALQVRGKNHKIYNNVFHDSGYNSAISDGIQFYGDARDILFSNNTVFNSGGVGISATLKNSQIIYNHVWNIGRQKTDTAGINSWNGGDAEGTEIAYNLVHDVWAYLDNTQHNGGAGIRLDSGGSPLGNSNYKIHDNIVFNTSTRNSIAIWGLTPGNPNYGNAQIDVSNNTLDNSILLFDADGRSHAGTIVRNNLAVKHELVTTSKPKIPDGTTVEYNLFLNRVENNFAPIDAKLPRVKSLPSKFLPVLDSGEVFLPFTQASVQISDAANPIVGANYFLPGALITEPDLAKLKAIFNPQIPDKITLVNLPLGRILPETFRLKVGNANQSVNCVTLIENKGETTANCQINQANSPENQTISVSLDGNTFKAINLSIEVSPEKPPSTSMLFPPYSGAIGILVLGTIFITSISYYFRR</sequence>
<dbReference type="InterPro" id="IPR012334">
    <property type="entry name" value="Pectin_lyas_fold"/>
</dbReference>
<name>A0AAU8JF60_9CYAN</name>
<keyword evidence="1" id="KW-0472">Membrane</keyword>
<feature type="transmembrane region" description="Helical" evidence="1">
    <location>
        <begin position="738"/>
        <end position="759"/>
    </location>
</feature>
<dbReference type="PANTHER" id="PTHR36453">
    <property type="entry name" value="SECRETED PROTEIN-RELATED"/>
    <property type="match status" value="1"/>
</dbReference>
<dbReference type="RefSeq" id="WP_054467750.1">
    <property type="nucleotide sequence ID" value="NZ_CP159837.1"/>
</dbReference>
<dbReference type="InterPro" id="IPR011050">
    <property type="entry name" value="Pectin_lyase_fold/virulence"/>
</dbReference>
<keyword evidence="1" id="KW-0812">Transmembrane</keyword>
<proteinExistence type="predicted"/>
<dbReference type="Gene3D" id="2.160.20.10">
    <property type="entry name" value="Single-stranded right-handed beta-helix, Pectin lyase-like"/>
    <property type="match status" value="2"/>
</dbReference>
<keyword evidence="1" id="KW-1133">Transmembrane helix</keyword>
<dbReference type="SMART" id="SM00710">
    <property type="entry name" value="PbH1"/>
    <property type="match status" value="5"/>
</dbReference>
<dbReference type="SUPFAM" id="SSF51126">
    <property type="entry name" value="Pectin lyase-like"/>
    <property type="match status" value="1"/>
</dbReference>
<dbReference type="EMBL" id="CP159837">
    <property type="protein sequence ID" value="XCM37402.1"/>
    <property type="molecule type" value="Genomic_DNA"/>
</dbReference>
<dbReference type="AlphaFoldDB" id="A0AAU8JF60"/>
<dbReference type="PANTHER" id="PTHR36453:SF1">
    <property type="entry name" value="RIGHT HANDED BETA HELIX DOMAIN-CONTAINING PROTEIN"/>
    <property type="match status" value="1"/>
</dbReference>